<keyword evidence="16" id="KW-1185">Reference proteome</keyword>
<dbReference type="Pfam" id="PF17764">
    <property type="entry name" value="PriA_3primeBD"/>
    <property type="match status" value="1"/>
</dbReference>
<feature type="domain" description="Helicase C-terminal" evidence="14">
    <location>
        <begin position="489"/>
        <end position="651"/>
    </location>
</feature>
<dbReference type="SMART" id="SM00490">
    <property type="entry name" value="HELICc"/>
    <property type="match status" value="1"/>
</dbReference>
<keyword evidence="6 12" id="KW-0347">Helicase</keyword>
<evidence type="ECO:0000313" key="15">
    <source>
        <dbReference type="EMBL" id="TPE54139.1"/>
    </source>
</evidence>
<dbReference type="Pfam" id="PF00270">
    <property type="entry name" value="DEAD"/>
    <property type="match status" value="1"/>
</dbReference>
<dbReference type="InterPro" id="IPR011545">
    <property type="entry name" value="DEAD/DEAH_box_helicase_dom"/>
</dbReference>
<dbReference type="GO" id="GO:0006302">
    <property type="term" value="P:double-strand break repair"/>
    <property type="evidence" value="ECO:0007669"/>
    <property type="project" value="InterPro"/>
</dbReference>
<evidence type="ECO:0000256" key="4">
    <source>
        <dbReference type="ARBA" id="ARBA00022741"/>
    </source>
</evidence>
<dbReference type="GO" id="GO:0005524">
    <property type="term" value="F:ATP binding"/>
    <property type="evidence" value="ECO:0007669"/>
    <property type="project" value="UniProtKB-UniRule"/>
</dbReference>
<comment type="similarity">
    <text evidence="12">Belongs to the helicase family. PriA subfamily.</text>
</comment>
<evidence type="ECO:0000256" key="12">
    <source>
        <dbReference type="HAMAP-Rule" id="MF_00983"/>
    </source>
</evidence>
<evidence type="ECO:0000256" key="6">
    <source>
        <dbReference type="ARBA" id="ARBA00022806"/>
    </source>
</evidence>
<keyword evidence="8 12" id="KW-0067">ATP-binding</keyword>
<dbReference type="SMART" id="SM00487">
    <property type="entry name" value="DEXDc"/>
    <property type="match status" value="1"/>
</dbReference>
<evidence type="ECO:0000256" key="7">
    <source>
        <dbReference type="ARBA" id="ARBA00022833"/>
    </source>
</evidence>
<dbReference type="PROSITE" id="PS51194">
    <property type="entry name" value="HELICASE_CTER"/>
    <property type="match status" value="1"/>
</dbReference>
<protein>
    <recommendedName>
        <fullName evidence="12">Replication restart protein PriA</fullName>
    </recommendedName>
    <alternativeName>
        <fullName evidence="12">ATP-dependent DNA helicase PriA</fullName>
        <ecNumber evidence="12">5.6.2.4</ecNumber>
    </alternativeName>
    <alternativeName>
        <fullName evidence="12">DNA 3'-5' helicase PriA</fullName>
    </alternativeName>
</protein>
<dbReference type="InterPro" id="IPR041236">
    <property type="entry name" value="PriA_C"/>
</dbReference>
<dbReference type="CDD" id="cd17929">
    <property type="entry name" value="DEXHc_priA"/>
    <property type="match status" value="1"/>
</dbReference>
<gene>
    <name evidence="12" type="primary">priA</name>
    <name evidence="15" type="ORF">FJM67_05870</name>
</gene>
<feature type="binding site" evidence="12">
    <location>
        <position position="487"/>
    </location>
    <ligand>
        <name>Zn(2+)</name>
        <dbReference type="ChEBI" id="CHEBI:29105"/>
        <label>2</label>
    </ligand>
</feature>
<dbReference type="EMBL" id="VFRR01000007">
    <property type="protein sequence ID" value="TPE54139.1"/>
    <property type="molecule type" value="Genomic_DNA"/>
</dbReference>
<keyword evidence="5 12" id="KW-0378">Hydrolase</keyword>
<dbReference type="GO" id="GO:1990077">
    <property type="term" value="C:primosome complex"/>
    <property type="evidence" value="ECO:0007669"/>
    <property type="project" value="UniProtKB-UniRule"/>
</dbReference>
<feature type="domain" description="Helicase ATP-binding" evidence="13">
    <location>
        <begin position="232"/>
        <end position="398"/>
    </location>
</feature>
<comment type="subunit">
    <text evidence="12">Component of the replication restart primosome.</text>
</comment>
<evidence type="ECO:0000259" key="13">
    <source>
        <dbReference type="PROSITE" id="PS51192"/>
    </source>
</evidence>
<dbReference type="HAMAP" id="MF_00983">
    <property type="entry name" value="PriA"/>
    <property type="match status" value="1"/>
</dbReference>
<dbReference type="Pfam" id="PF18319">
    <property type="entry name" value="Zn_ribbon_PriA"/>
    <property type="match status" value="1"/>
</dbReference>
<evidence type="ECO:0000313" key="16">
    <source>
        <dbReference type="Proteomes" id="UP000315901"/>
    </source>
</evidence>
<dbReference type="Gene3D" id="3.40.50.300">
    <property type="entry name" value="P-loop containing nucleotide triphosphate hydrolases"/>
    <property type="match status" value="2"/>
</dbReference>
<dbReference type="InterPro" id="IPR041222">
    <property type="entry name" value="PriA_3primeBD"/>
</dbReference>
<feature type="binding site" evidence="12">
    <location>
        <position position="469"/>
    </location>
    <ligand>
        <name>Zn(2+)</name>
        <dbReference type="ChEBI" id="CHEBI:29105"/>
        <label>2</label>
    </ligand>
</feature>
<keyword evidence="7 12" id="KW-0862">Zinc</keyword>
<keyword evidence="9 12" id="KW-0238">DNA-binding</keyword>
<dbReference type="NCBIfam" id="NF004067">
    <property type="entry name" value="PRK05580.1-4"/>
    <property type="match status" value="1"/>
</dbReference>
<dbReference type="GO" id="GO:0043138">
    <property type="term" value="F:3'-5' DNA helicase activity"/>
    <property type="evidence" value="ECO:0007669"/>
    <property type="project" value="UniProtKB-EC"/>
</dbReference>
<dbReference type="GO" id="GO:0003677">
    <property type="term" value="F:DNA binding"/>
    <property type="evidence" value="ECO:0007669"/>
    <property type="project" value="UniProtKB-UniRule"/>
</dbReference>
<dbReference type="InterPro" id="IPR005259">
    <property type="entry name" value="PriA"/>
</dbReference>
<dbReference type="InterPro" id="IPR042115">
    <property type="entry name" value="PriA_3primeBD_sf"/>
</dbReference>
<dbReference type="GO" id="GO:0006310">
    <property type="term" value="P:DNA recombination"/>
    <property type="evidence" value="ECO:0007669"/>
    <property type="project" value="InterPro"/>
</dbReference>
<sequence>MNQEVAQAHSEPLLTSERYARVALNVPLASLFDYQIPKALAYRHRLEPGMRVKVPFGPRHMVGVIVELSETTELAPEQLKALQGLLDHTPVIEKKMLDLCSWAARYYHHPIGEVVFHALPTLLRKGDHAEFRQETWWFVTEAGKQFDLQKLKNAKRQFAFLDAARQHESHGLSPHLCSLLDLQTNAGKALAEKGLVRFEEREFRRAQETHAHQKQVPPTLNPEQEQATQRLLKMCGQFGCALLDGITGSGKTEVFLRLMDQLLRDDKQILVMVPEIGLTPQTLRRFESRLETDIVLMHSNMSDRERLDAWLLAERGDAKVIIGTRSAVFVPTQKLGLIIIDEEHDASYKQQDGFRYHGRDLAIKRAQAENIPVLLASATPSYESLHNAASKKFAWLKLRQRAGQAILPTMERVDLRGQSLLKGFSPQTLEAMRQCLQRKEQVLVFLNRRGYAPTLMCHQCGWIASCDHCDANLTVHKKANKLHCHHCDSHQAMLHQCPECHSHELFTVGEGTEQIEGILNEVFKETPVLRIDRDSTQRKSALTQITQKIHEHDQAILVGTQMLAKGHHFPNVTLVVIMDADGGLFSADFRAMERTAQLIIQVAGRAGRASKPGRVLLQTYHPEHAAIQCLCEQGYEPFALGGLKERQQLMLPPFFHQAIIRAEAKDEYAAMQALNELRDWLSLSTTAPIAMLGPYAAIMVRKAGQHRALLSLKAAQRANLHEALAFASQWLELQAKNHKIRFAIDVDPLETY</sequence>
<name>A0A501WY05_9GAMM</name>
<comment type="catalytic activity">
    <reaction evidence="12">
        <text>Couples ATP hydrolysis with the unwinding of duplex DNA by translocating in the 3'-5' direction.</text>
        <dbReference type="EC" id="5.6.2.4"/>
    </reaction>
</comment>
<dbReference type="NCBIfam" id="NF004065">
    <property type="entry name" value="PRK05580.1-1"/>
    <property type="match status" value="1"/>
</dbReference>
<feature type="binding site" evidence="12">
    <location>
        <position position="457"/>
    </location>
    <ligand>
        <name>Zn(2+)</name>
        <dbReference type="ChEBI" id="CHEBI:29105"/>
        <label>1</label>
    </ligand>
</feature>
<keyword evidence="3 12" id="KW-0479">Metal-binding</keyword>
<dbReference type="CDD" id="cd18804">
    <property type="entry name" value="SF2_C_priA"/>
    <property type="match status" value="1"/>
</dbReference>
<evidence type="ECO:0000256" key="8">
    <source>
        <dbReference type="ARBA" id="ARBA00022840"/>
    </source>
</evidence>
<dbReference type="PROSITE" id="PS51192">
    <property type="entry name" value="HELICASE_ATP_BIND_1"/>
    <property type="match status" value="1"/>
</dbReference>
<dbReference type="Proteomes" id="UP000315901">
    <property type="component" value="Unassembled WGS sequence"/>
</dbReference>
<keyword evidence="2 12" id="KW-0235">DNA replication</keyword>
<dbReference type="Pfam" id="PF00271">
    <property type="entry name" value="Helicase_C"/>
    <property type="match status" value="1"/>
</dbReference>
<organism evidence="15 16">
    <name type="scientific">Maribrevibacterium harenarium</name>
    <dbReference type="NCBI Taxonomy" id="2589817"/>
    <lineage>
        <taxon>Bacteria</taxon>
        <taxon>Pseudomonadati</taxon>
        <taxon>Pseudomonadota</taxon>
        <taxon>Gammaproteobacteria</taxon>
        <taxon>Oceanospirillales</taxon>
        <taxon>Oceanospirillaceae</taxon>
        <taxon>Maribrevibacterium</taxon>
    </lineage>
</organism>
<dbReference type="Gene3D" id="3.40.1440.60">
    <property type="entry name" value="PriA, 3(prime) DNA-binding domain"/>
    <property type="match status" value="1"/>
</dbReference>
<dbReference type="InterPro" id="IPR014001">
    <property type="entry name" value="Helicase_ATP-bd"/>
</dbReference>
<accession>A0A501WY05</accession>
<dbReference type="GO" id="GO:0016887">
    <property type="term" value="F:ATP hydrolysis activity"/>
    <property type="evidence" value="ECO:0007669"/>
    <property type="project" value="RHEA"/>
</dbReference>
<reference evidence="15 16" key="1">
    <citation type="submission" date="2019-06" db="EMBL/GenBank/DDBJ databases">
        <title>A novel bacterium of genus Marinomonas, isolated from coastal sand.</title>
        <authorList>
            <person name="Huang H."/>
            <person name="Mo K."/>
            <person name="Hu Y."/>
        </authorList>
    </citation>
    <scope>NUCLEOTIDE SEQUENCE [LARGE SCALE GENOMIC DNA]</scope>
    <source>
        <strain evidence="15 16">HB171799</strain>
    </source>
</reference>
<dbReference type="AlphaFoldDB" id="A0A501WY05"/>
<feature type="binding site" evidence="12">
    <location>
        <position position="497"/>
    </location>
    <ligand>
        <name>Zn(2+)</name>
        <dbReference type="ChEBI" id="CHEBI:29105"/>
        <label>1</label>
    </ligand>
</feature>
<evidence type="ECO:0000256" key="2">
    <source>
        <dbReference type="ARBA" id="ARBA00022705"/>
    </source>
</evidence>
<feature type="binding site" evidence="12">
    <location>
        <position position="460"/>
    </location>
    <ligand>
        <name>Zn(2+)</name>
        <dbReference type="ChEBI" id="CHEBI:29105"/>
        <label>1</label>
    </ligand>
</feature>
<evidence type="ECO:0000259" key="14">
    <source>
        <dbReference type="PROSITE" id="PS51194"/>
    </source>
</evidence>
<dbReference type="FunFam" id="3.40.1440.60:FF:000001">
    <property type="entry name" value="Primosomal protein N"/>
    <property type="match status" value="1"/>
</dbReference>
<evidence type="ECO:0000256" key="5">
    <source>
        <dbReference type="ARBA" id="ARBA00022801"/>
    </source>
</evidence>
<dbReference type="InterPro" id="IPR027417">
    <property type="entry name" value="P-loop_NTPase"/>
</dbReference>
<dbReference type="FunFam" id="3.40.50.300:FF:000489">
    <property type="entry name" value="Primosome assembly protein PriA"/>
    <property type="match status" value="1"/>
</dbReference>
<comment type="function">
    <text evidence="12">Initiates the restart of stalled replication forks, which reloads the replicative helicase on sites other than the origin of replication. Recognizes and binds to abandoned replication forks and remodels them to uncover a helicase loading site. Promotes assembly of the primosome at these replication forks.</text>
</comment>
<dbReference type="SUPFAM" id="SSF52540">
    <property type="entry name" value="P-loop containing nucleoside triphosphate hydrolases"/>
    <property type="match status" value="1"/>
</dbReference>
<dbReference type="InterPro" id="IPR040498">
    <property type="entry name" value="PriA_CRR"/>
</dbReference>
<dbReference type="PANTHER" id="PTHR30580">
    <property type="entry name" value="PRIMOSOMAL PROTEIN N"/>
    <property type="match status" value="1"/>
</dbReference>
<keyword evidence="4 12" id="KW-0547">Nucleotide-binding</keyword>
<keyword evidence="10 12" id="KW-0413">Isomerase</keyword>
<dbReference type="GO" id="GO:0008270">
    <property type="term" value="F:zinc ion binding"/>
    <property type="evidence" value="ECO:0007669"/>
    <property type="project" value="UniProtKB-UniRule"/>
</dbReference>
<dbReference type="EC" id="5.6.2.4" evidence="12"/>
<evidence type="ECO:0000256" key="9">
    <source>
        <dbReference type="ARBA" id="ARBA00023125"/>
    </source>
</evidence>
<comment type="caution">
    <text evidence="15">The sequence shown here is derived from an EMBL/GenBank/DDBJ whole genome shotgun (WGS) entry which is preliminary data.</text>
</comment>
<evidence type="ECO:0000256" key="1">
    <source>
        <dbReference type="ARBA" id="ARBA00022515"/>
    </source>
</evidence>
<dbReference type="PANTHER" id="PTHR30580:SF0">
    <property type="entry name" value="PRIMOSOMAL PROTEIN N"/>
    <property type="match status" value="1"/>
</dbReference>
<feature type="binding site" evidence="12">
    <location>
        <position position="466"/>
    </location>
    <ligand>
        <name>Zn(2+)</name>
        <dbReference type="ChEBI" id="CHEBI:29105"/>
        <label>2</label>
    </ligand>
</feature>
<dbReference type="NCBIfam" id="TIGR00595">
    <property type="entry name" value="priA"/>
    <property type="match status" value="1"/>
</dbReference>
<dbReference type="InterPro" id="IPR001650">
    <property type="entry name" value="Helicase_C-like"/>
</dbReference>
<dbReference type="OrthoDB" id="9759544at2"/>
<comment type="catalytic activity">
    <reaction evidence="11 12">
        <text>ATP + H2O = ADP + phosphate + H(+)</text>
        <dbReference type="Rhea" id="RHEA:13065"/>
        <dbReference type="ChEBI" id="CHEBI:15377"/>
        <dbReference type="ChEBI" id="CHEBI:15378"/>
        <dbReference type="ChEBI" id="CHEBI:30616"/>
        <dbReference type="ChEBI" id="CHEBI:43474"/>
        <dbReference type="ChEBI" id="CHEBI:456216"/>
        <dbReference type="EC" id="5.6.2.4"/>
    </reaction>
</comment>
<dbReference type="RefSeq" id="WP_140587789.1">
    <property type="nucleotide sequence ID" value="NZ_VFRR01000007.1"/>
</dbReference>
<keyword evidence="1 12" id="KW-0639">Primosome</keyword>
<evidence type="ECO:0000256" key="11">
    <source>
        <dbReference type="ARBA" id="ARBA00048988"/>
    </source>
</evidence>
<dbReference type="Pfam" id="PF18074">
    <property type="entry name" value="PriA_C"/>
    <property type="match status" value="1"/>
</dbReference>
<dbReference type="GO" id="GO:0006269">
    <property type="term" value="P:DNA replication, synthesis of primer"/>
    <property type="evidence" value="ECO:0007669"/>
    <property type="project" value="UniProtKB-KW"/>
</dbReference>
<proteinExistence type="inferred from homology"/>
<evidence type="ECO:0000256" key="10">
    <source>
        <dbReference type="ARBA" id="ARBA00023235"/>
    </source>
</evidence>
<evidence type="ECO:0000256" key="3">
    <source>
        <dbReference type="ARBA" id="ARBA00022723"/>
    </source>
</evidence>
<feature type="binding site" evidence="12">
    <location>
        <position position="484"/>
    </location>
    <ligand>
        <name>Zn(2+)</name>
        <dbReference type="ChEBI" id="CHEBI:29105"/>
        <label>2</label>
    </ligand>
</feature>
<feature type="binding site" evidence="12">
    <location>
        <position position="500"/>
    </location>
    <ligand>
        <name>Zn(2+)</name>
        <dbReference type="ChEBI" id="CHEBI:29105"/>
        <label>1</label>
    </ligand>
</feature>
<comment type="cofactor">
    <cofactor evidence="12">
        <name>Zn(2+)</name>
        <dbReference type="ChEBI" id="CHEBI:29105"/>
    </cofactor>
    <text evidence="12">Binds 2 zinc ions per subunit.</text>
</comment>
<dbReference type="GO" id="GO:0006270">
    <property type="term" value="P:DNA replication initiation"/>
    <property type="evidence" value="ECO:0007669"/>
    <property type="project" value="TreeGrafter"/>
</dbReference>